<organism evidence="1 2">
    <name type="scientific">Mycobacterium paraense</name>
    <dbReference type="NCBI Taxonomy" id="767916"/>
    <lineage>
        <taxon>Bacteria</taxon>
        <taxon>Bacillati</taxon>
        <taxon>Actinomycetota</taxon>
        <taxon>Actinomycetes</taxon>
        <taxon>Mycobacteriales</taxon>
        <taxon>Mycobacteriaceae</taxon>
        <taxon>Mycobacterium</taxon>
        <taxon>Mycobacterium simiae complex</taxon>
    </lineage>
</organism>
<accession>A0ABX3VRQ5</accession>
<comment type="caution">
    <text evidence="1">The sequence shown here is derived from an EMBL/GenBank/DDBJ whole genome shotgun (WGS) entry which is preliminary data.</text>
</comment>
<sequence>MTAHSPTVEAQPAAHGVEAAIETVPWSQVGPGWMLALWSPAISHRPGEKRDPNEPHAENVATTLYLVDPAGGRYPITTFPPGSGARLLDWSGDGSHALFYAAQPGSVRDATALSVDLRNGSQTTFPVVNGGPVRYARPDGTAVLIGKGRYPDRPSLHRVDLSGKEELTYPLGPDYRGGALPTPDGTQLVLGSTKGLALMGNDGTPGKALPVPGSLTACSPVRWWTPATVVLAHCTDTARYSQTGQLWQVPVDGTAPTALTAVNSGTGRDSGFDGDLGDTDAWPLPSGTFLQSIGGCGTMFLSRLTSDGHTTRVKVPGVSDSVMVDGVSGDKLVLVGKAGCGPGTSLLAYDPAANTFSTLLGPAVNGGSVTEAIVFPARR</sequence>
<proteinExistence type="predicted"/>
<dbReference type="SUPFAM" id="SSF82171">
    <property type="entry name" value="DPP6 N-terminal domain-like"/>
    <property type="match status" value="1"/>
</dbReference>
<gene>
    <name evidence="1" type="ORF">AWB91_11910</name>
</gene>
<keyword evidence="2" id="KW-1185">Reference proteome</keyword>
<dbReference type="InterPro" id="IPR011042">
    <property type="entry name" value="6-blade_b-propeller_TolB-like"/>
</dbReference>
<dbReference type="EMBL" id="LQPK01000007">
    <property type="protein sequence ID" value="ORW32679.1"/>
    <property type="molecule type" value="Genomic_DNA"/>
</dbReference>
<protein>
    <recommendedName>
        <fullName evidence="3">TolB protein</fullName>
    </recommendedName>
</protein>
<evidence type="ECO:0000313" key="2">
    <source>
        <dbReference type="Proteomes" id="UP000193801"/>
    </source>
</evidence>
<evidence type="ECO:0008006" key="3">
    <source>
        <dbReference type="Google" id="ProtNLM"/>
    </source>
</evidence>
<name>A0ABX3VRQ5_9MYCO</name>
<reference evidence="1 2" key="1">
    <citation type="journal article" date="2015" name="Emerg. Microbes Infect.">
        <title>Characterization of 17 strains belonging to the Mycobacterium simiae complex and description of Mycobacterium paraense sp. nov.</title>
        <authorList>
            <person name="Fusco da Costa A.R."/>
            <person name="Fedrizzi T."/>
            <person name="Lopes M.L."/>
            <person name="Pecorari M."/>
            <person name="Oliveira da Costa W.L."/>
            <person name="Giacobazzi E."/>
            <person name="da Costa Bahia J.R."/>
            <person name="De Sanctis V."/>
            <person name="Batista Lima K.V."/>
            <person name="Bertorelli R."/>
            <person name="Grottola A."/>
            <person name="Fabio A."/>
            <person name="Mariottini A."/>
            <person name="Ferretti P."/>
            <person name="Di Leva F."/>
            <person name="Fregni Serpini G."/>
            <person name="Tagliazucchi S."/>
            <person name="Rumpianesi F."/>
            <person name="Jousson O."/>
            <person name="Segata N."/>
            <person name="Tortoli E."/>
        </authorList>
    </citation>
    <scope>NUCLEOTIDE SEQUENCE [LARGE SCALE GENOMIC DNA]</scope>
    <source>
        <strain evidence="1 2">FI-07156</strain>
    </source>
</reference>
<dbReference type="Proteomes" id="UP000193801">
    <property type="component" value="Unassembled WGS sequence"/>
</dbReference>
<dbReference type="Gene3D" id="2.120.10.30">
    <property type="entry name" value="TolB, C-terminal domain"/>
    <property type="match status" value="1"/>
</dbReference>
<evidence type="ECO:0000313" key="1">
    <source>
        <dbReference type="EMBL" id="ORW32679.1"/>
    </source>
</evidence>